<dbReference type="EMBL" id="CP113089">
    <property type="protein sequence ID" value="WAB82394.1"/>
    <property type="molecule type" value="Genomic_DNA"/>
</dbReference>
<dbReference type="GO" id="GO:0016491">
    <property type="term" value="F:oxidoreductase activity"/>
    <property type="evidence" value="ECO:0007669"/>
    <property type="project" value="InterPro"/>
</dbReference>
<accession>A0A9E8MN04</accession>
<protein>
    <submittedName>
        <fullName evidence="2">FAD-dependent oxidoreductase</fullName>
    </submittedName>
</protein>
<evidence type="ECO:0000259" key="1">
    <source>
        <dbReference type="Pfam" id="PF01593"/>
    </source>
</evidence>
<dbReference type="Pfam" id="PF01593">
    <property type="entry name" value="Amino_oxidase"/>
    <property type="match status" value="1"/>
</dbReference>
<reference evidence="2" key="1">
    <citation type="submission" date="2022-11" db="EMBL/GenBank/DDBJ databases">
        <title>Description of Microcella daejonensis nov. sp, isolated from riverside soil.</title>
        <authorList>
            <person name="Molina K.M."/>
            <person name="Kim S.B."/>
        </authorList>
    </citation>
    <scope>NUCLEOTIDE SEQUENCE</scope>
    <source>
        <strain evidence="2">MMS21-STM12</strain>
    </source>
</reference>
<dbReference type="SUPFAM" id="SSF51905">
    <property type="entry name" value="FAD/NAD(P)-binding domain"/>
    <property type="match status" value="1"/>
</dbReference>
<dbReference type="AlphaFoldDB" id="A0A9E8MN04"/>
<evidence type="ECO:0000313" key="2">
    <source>
        <dbReference type="EMBL" id="WAB82394.1"/>
    </source>
</evidence>
<feature type="domain" description="Amine oxidase" evidence="1">
    <location>
        <begin position="11"/>
        <end position="284"/>
    </location>
</feature>
<name>A0A9E8MN04_9MICO</name>
<keyword evidence="3" id="KW-1185">Reference proteome</keyword>
<dbReference type="KEGG" id="mdb:OVN18_05160"/>
<dbReference type="InterPro" id="IPR002937">
    <property type="entry name" value="Amino_oxidase"/>
</dbReference>
<dbReference type="PANTHER" id="PTHR42923">
    <property type="entry name" value="PROTOPORPHYRINOGEN OXIDASE"/>
    <property type="match status" value="1"/>
</dbReference>
<dbReference type="Gene3D" id="3.90.660.20">
    <property type="entry name" value="Protoporphyrinogen oxidase, mitochondrial, domain 2"/>
    <property type="match status" value="1"/>
</dbReference>
<dbReference type="Proteomes" id="UP001164706">
    <property type="component" value="Chromosome"/>
</dbReference>
<evidence type="ECO:0000313" key="3">
    <source>
        <dbReference type="Proteomes" id="UP001164706"/>
    </source>
</evidence>
<dbReference type="RefSeq" id="WP_267782399.1">
    <property type="nucleotide sequence ID" value="NZ_CP113089.1"/>
</dbReference>
<proteinExistence type="predicted"/>
<dbReference type="InterPro" id="IPR036188">
    <property type="entry name" value="FAD/NAD-bd_sf"/>
</dbReference>
<dbReference type="Gene3D" id="3.50.50.60">
    <property type="entry name" value="FAD/NAD(P)-binding domain"/>
    <property type="match status" value="1"/>
</dbReference>
<dbReference type="SUPFAM" id="SSF54373">
    <property type="entry name" value="FAD-linked reductases, C-terminal domain"/>
    <property type="match status" value="1"/>
</dbReference>
<dbReference type="InterPro" id="IPR050464">
    <property type="entry name" value="Zeta_carotene_desat/Oxidored"/>
</dbReference>
<dbReference type="Gene3D" id="1.10.3110.10">
    <property type="entry name" value="protoporphyrinogen ix oxidase, domain 3"/>
    <property type="match status" value="1"/>
</dbReference>
<organism evidence="2 3">
    <name type="scientific">Microcella daejeonensis</name>
    <dbReference type="NCBI Taxonomy" id="2994971"/>
    <lineage>
        <taxon>Bacteria</taxon>
        <taxon>Bacillati</taxon>
        <taxon>Actinomycetota</taxon>
        <taxon>Actinomycetes</taxon>
        <taxon>Micrococcales</taxon>
        <taxon>Microbacteriaceae</taxon>
        <taxon>Microcella</taxon>
    </lineage>
</organism>
<sequence length="440" mass="45832">MTETLVVGAGVAGLVLARELVLQGRTVRVLEATDRAGGQIARHEVAGIPLDSGAEAFATRGGTVRAYLERLGLADRIVAPLDAPAWLHARDGVTVPLPRVSLMGIPSAPLAEDVVRVVGRRAAWRGMLDALLPGPRGANAASLGALVRARMGDGILERLVAPVVEGIHSKHPDDLPVSAAPGLVHAMLQENSLARAVTRLRIDAPAGSLVAGLEGGMATLVDALLAELDRYGVPVEYGVRVAEVHPDHVVLAADPDADPATLRIGEDGEPIPDLRHGEIVVAAPGLVDPADGRPAVTTATHLVTLVVNAPELADSPRGTGVLVARGTAVRARALTHLSAKWAWVREAAAGREVLRLSYESAPEVDEALRDASALLGVLLTRAQLVDSAVTTWQRAARIAAPESIPLVGEQISGTGLAAVIDHAHRTAEELGARAREQESL</sequence>
<gene>
    <name evidence="2" type="ORF">OVN18_05160</name>
</gene>